<feature type="domain" description="FAD dependent oxidoreductase" evidence="2">
    <location>
        <begin position="3"/>
        <end position="325"/>
    </location>
</feature>
<dbReference type="RefSeq" id="WP_317903906.1">
    <property type="nucleotide sequence ID" value="NZ_JAIRBC010000044.1"/>
</dbReference>
<proteinExistence type="predicted"/>
<dbReference type="InterPro" id="IPR036188">
    <property type="entry name" value="FAD/NAD-bd_sf"/>
</dbReference>
<dbReference type="Gene3D" id="3.30.9.10">
    <property type="entry name" value="D-Amino Acid Oxidase, subunit A, domain 2"/>
    <property type="match status" value="1"/>
</dbReference>
<dbReference type="InterPro" id="IPR006076">
    <property type="entry name" value="FAD-dep_OxRdtase"/>
</dbReference>
<evidence type="ECO:0000259" key="2">
    <source>
        <dbReference type="Pfam" id="PF01266"/>
    </source>
</evidence>
<dbReference type="SUPFAM" id="SSF51971">
    <property type="entry name" value="Nucleotide-binding domain"/>
    <property type="match status" value="1"/>
</dbReference>
<protein>
    <submittedName>
        <fullName evidence="3">FAD-binding oxidoreductase</fullName>
    </submittedName>
</protein>
<evidence type="ECO:0000313" key="4">
    <source>
        <dbReference type="Proteomes" id="UP001200642"/>
    </source>
</evidence>
<dbReference type="PANTHER" id="PTHR13847">
    <property type="entry name" value="SARCOSINE DEHYDROGENASE-RELATED"/>
    <property type="match status" value="1"/>
</dbReference>
<dbReference type="Pfam" id="PF01266">
    <property type="entry name" value="DAO"/>
    <property type="match status" value="1"/>
</dbReference>
<dbReference type="EMBL" id="JAIRBC010000044">
    <property type="protein sequence ID" value="MCG2462771.1"/>
    <property type="molecule type" value="Genomic_DNA"/>
</dbReference>
<dbReference type="PANTHER" id="PTHR13847:SF289">
    <property type="entry name" value="GLYCINE OXIDASE"/>
    <property type="match status" value="1"/>
</dbReference>
<dbReference type="Gene3D" id="3.50.50.60">
    <property type="entry name" value="FAD/NAD(P)-binding domain"/>
    <property type="match status" value="1"/>
</dbReference>
<reference evidence="3" key="1">
    <citation type="submission" date="2023-02" db="EMBL/GenBank/DDBJ databases">
        <title>Genome of Flavobacteriaceae gen. nov. sp. strain F89.</title>
        <authorList>
            <person name="Wang Y."/>
        </authorList>
    </citation>
    <scope>NUCLEOTIDE SEQUENCE</scope>
    <source>
        <strain evidence="3">F89</strain>
    </source>
</reference>
<dbReference type="GO" id="GO:0016491">
    <property type="term" value="F:oxidoreductase activity"/>
    <property type="evidence" value="ECO:0007669"/>
    <property type="project" value="UniProtKB-KW"/>
</dbReference>
<dbReference type="AlphaFoldDB" id="A0AAE3F009"/>
<comment type="caution">
    <text evidence="3">The sequence shown here is derived from an EMBL/GenBank/DDBJ whole genome shotgun (WGS) entry which is preliminary data.</text>
</comment>
<evidence type="ECO:0000313" key="3">
    <source>
        <dbReference type="EMBL" id="MCG2462771.1"/>
    </source>
</evidence>
<accession>A0AAE3F009</accession>
<sequence>MVDYLIVGLGLAGISFCEVLERHDKSFYVIADGSQTSSLVAGGLYNPVTLKRFKPVWNAREQLDFGIPFYKDLEKKLNVQLEYKVPILRRFVSVEEQNSWFEASDRPLLQPFLSTSIQPNTNPKINAPLGYGEVLHTGRVATKVLLAAYSAYLLRNTSLIPETFDYGSLKMVDGPVEYRSVKARNIVFAEGYGLKKNPSFKYLPLNGTKGELLTIKAPDLKESRIIKSSVFIIPLGDDLYRVGATYSRKDKSNLPTEEARLELLEKLNSFLECDYKVVDQVAGVRPTVSDRRPLVGRHPIYGNRYVLNGLGSRGVMIGPWAANLLFNNIENGIALPEELDIARFTKKYFNR</sequence>
<name>A0AAE3F009_9FLAO</name>
<dbReference type="SUPFAM" id="SSF54373">
    <property type="entry name" value="FAD-linked reductases, C-terminal domain"/>
    <property type="match status" value="1"/>
</dbReference>
<keyword evidence="4" id="KW-1185">Reference proteome</keyword>
<gene>
    <name evidence="3" type="ORF">K8352_18555</name>
</gene>
<dbReference type="GO" id="GO:0005737">
    <property type="term" value="C:cytoplasm"/>
    <property type="evidence" value="ECO:0007669"/>
    <property type="project" value="TreeGrafter"/>
</dbReference>
<evidence type="ECO:0000256" key="1">
    <source>
        <dbReference type="ARBA" id="ARBA00023002"/>
    </source>
</evidence>
<keyword evidence="1" id="KW-0560">Oxidoreductase</keyword>
<organism evidence="3 4">
    <name type="scientific">Cerina litoralis</name>
    <dbReference type="NCBI Taxonomy" id="2874477"/>
    <lineage>
        <taxon>Bacteria</taxon>
        <taxon>Pseudomonadati</taxon>
        <taxon>Bacteroidota</taxon>
        <taxon>Flavobacteriia</taxon>
        <taxon>Flavobacteriales</taxon>
        <taxon>Flavobacteriaceae</taxon>
        <taxon>Cerina</taxon>
    </lineage>
</organism>
<dbReference type="Proteomes" id="UP001200642">
    <property type="component" value="Unassembled WGS sequence"/>
</dbReference>